<dbReference type="Pfam" id="PF00167">
    <property type="entry name" value="FGF"/>
    <property type="match status" value="1"/>
</dbReference>
<gene>
    <name evidence="3" type="ORF">AAFF_G00382180</name>
</gene>
<accession>A0AAD7T9U4</accession>
<dbReference type="SMART" id="SM00442">
    <property type="entry name" value="FGF"/>
    <property type="match status" value="1"/>
</dbReference>
<dbReference type="SUPFAM" id="SSF50353">
    <property type="entry name" value="Cytokine"/>
    <property type="match status" value="1"/>
</dbReference>
<evidence type="ECO:0000313" key="4">
    <source>
        <dbReference type="Proteomes" id="UP001221898"/>
    </source>
</evidence>
<dbReference type="Proteomes" id="UP001221898">
    <property type="component" value="Unassembled WGS sequence"/>
</dbReference>
<dbReference type="Pfam" id="PF00078">
    <property type="entry name" value="RVT_1"/>
    <property type="match status" value="1"/>
</dbReference>
<dbReference type="Gene3D" id="2.80.10.50">
    <property type="match status" value="1"/>
</dbReference>
<name>A0AAD7T9U4_9TELE</name>
<dbReference type="InterPro" id="IPR008996">
    <property type="entry name" value="IL1/FGF"/>
</dbReference>
<feature type="domain" description="Reverse transcriptase" evidence="2">
    <location>
        <begin position="20"/>
        <end position="113"/>
    </location>
</feature>
<dbReference type="InterPro" id="IPR002209">
    <property type="entry name" value="Fibroblast_GF_fam"/>
</dbReference>
<organism evidence="3 4">
    <name type="scientific">Aldrovandia affinis</name>
    <dbReference type="NCBI Taxonomy" id="143900"/>
    <lineage>
        <taxon>Eukaryota</taxon>
        <taxon>Metazoa</taxon>
        <taxon>Chordata</taxon>
        <taxon>Craniata</taxon>
        <taxon>Vertebrata</taxon>
        <taxon>Euteleostomi</taxon>
        <taxon>Actinopterygii</taxon>
        <taxon>Neopterygii</taxon>
        <taxon>Teleostei</taxon>
        <taxon>Notacanthiformes</taxon>
        <taxon>Halosauridae</taxon>
        <taxon>Aldrovandia</taxon>
    </lineage>
</organism>
<dbReference type="PANTHER" id="PTHR19446">
    <property type="entry name" value="REVERSE TRANSCRIPTASES"/>
    <property type="match status" value="1"/>
</dbReference>
<sequence length="496" mass="55397">MGGLVSQDQTCGVRGRSCSWNLILLRDVLDWVDERNLPLALVSIDQEKAFDRVQHGFLFGVLGRMGFGPRFIGWVRTLYAGADSCVRVNGFLSGCPLSPLLYVLFMEPFAELVHGPGRRRCSAPGGGGRGLENPALDGGHRRLWRVCAVCGGLKILGVRFWARGSAAQNWKARLTLVRSRLGMWSRRQLSLTGKVIVVRSVLLPLLLHLAYVFPVPARAKLALTRAVFRFLWGGRHLVVLSHVVPRADVRSPAYEAVARFFRQCPPSISRAEALDHRALYARLACRQVVVPSGVAAGVRWDRVSGGGAPGEFWGLVLGLLRRVGPGFVLSQDGVVYRRGLGVVPAVSAGVLWDILGYAKWVLWEDRMSAVGRRDMFNQECEFVERIHELGYNTYASQHYRTVPPLTGGGKQRASAERLWYVSINGKGRPRRGFKTRRTEKASLFLLRVLGHKDHEMVHLLRTSLRFRENILRPAVRWPETKAQGMTENEHLSSGQK</sequence>
<evidence type="ECO:0000313" key="3">
    <source>
        <dbReference type="EMBL" id="KAJ8416196.1"/>
    </source>
</evidence>
<comment type="caution">
    <text evidence="3">The sequence shown here is derived from an EMBL/GenBank/DDBJ whole genome shotgun (WGS) entry which is preliminary data.</text>
</comment>
<proteinExistence type="inferred from homology"/>
<comment type="similarity">
    <text evidence="1">Belongs to the heparin-binding growth factors family.</text>
</comment>
<keyword evidence="4" id="KW-1185">Reference proteome</keyword>
<evidence type="ECO:0000259" key="2">
    <source>
        <dbReference type="Pfam" id="PF00078"/>
    </source>
</evidence>
<reference evidence="3" key="1">
    <citation type="journal article" date="2023" name="Science">
        <title>Genome structures resolve the early diversification of teleost fishes.</title>
        <authorList>
            <person name="Parey E."/>
            <person name="Louis A."/>
            <person name="Montfort J."/>
            <person name="Bouchez O."/>
            <person name="Roques C."/>
            <person name="Iampietro C."/>
            <person name="Lluch J."/>
            <person name="Castinel A."/>
            <person name="Donnadieu C."/>
            <person name="Desvignes T."/>
            <person name="Floi Bucao C."/>
            <person name="Jouanno E."/>
            <person name="Wen M."/>
            <person name="Mejri S."/>
            <person name="Dirks R."/>
            <person name="Jansen H."/>
            <person name="Henkel C."/>
            <person name="Chen W.J."/>
            <person name="Zahm M."/>
            <person name="Cabau C."/>
            <person name="Klopp C."/>
            <person name="Thompson A.W."/>
            <person name="Robinson-Rechavi M."/>
            <person name="Braasch I."/>
            <person name="Lecointre G."/>
            <person name="Bobe J."/>
            <person name="Postlethwait J.H."/>
            <person name="Berthelot C."/>
            <person name="Roest Crollius H."/>
            <person name="Guiguen Y."/>
        </authorList>
    </citation>
    <scope>NUCLEOTIDE SEQUENCE</scope>
    <source>
        <strain evidence="3">NC1722</strain>
    </source>
</reference>
<dbReference type="EMBL" id="JAINUG010000007">
    <property type="protein sequence ID" value="KAJ8416196.1"/>
    <property type="molecule type" value="Genomic_DNA"/>
</dbReference>
<dbReference type="InterPro" id="IPR000477">
    <property type="entry name" value="RT_dom"/>
</dbReference>
<dbReference type="AlphaFoldDB" id="A0AAD7T9U4"/>
<evidence type="ECO:0000256" key="1">
    <source>
        <dbReference type="ARBA" id="ARBA00007936"/>
    </source>
</evidence>
<dbReference type="GO" id="GO:0008083">
    <property type="term" value="F:growth factor activity"/>
    <property type="evidence" value="ECO:0007669"/>
    <property type="project" value="InterPro"/>
</dbReference>
<protein>
    <recommendedName>
        <fullName evidence="2">Reverse transcriptase domain-containing protein</fullName>
    </recommendedName>
</protein>